<dbReference type="Gene3D" id="3.90.1200.10">
    <property type="match status" value="1"/>
</dbReference>
<sequence>MKYWGVRLSILSNRFAHVSHVNAEPQHYRRFRCIPAHETIRLFSTSTPQFLSSLEANHTTSMDTPRRSRRSSTKRSNSLPRPTFSRRSSSTSSLHVVDLIDTFKDASVQQAALSSGQERDFVPTVKAHLDQSLPLDYFKQDIISILQSLRIPRWHKIPITPSSIAKLELKRINGALTNCIFKVTFKNYEPLLLRIYGPNVDSIIDREAELKTLTRLSANNIGPKLMGCFTNGRFEQYLENSTTLDRNHLRDPNISRRIGRRMKELHTGIPLELQERLSGPVCWSTIGKWLDTVEKYADEATLDEQQDVFILSFKEFKKVIRTYRDWLLESYTEPFQINQNLVFCHNDTQYGNLLFYTPLGLEKKGKVTDQELVVIDFEYSGPNLPAYDITNHFCEWMANYHHPTQSYYLDQDAYPSREERLNFLDSYVKCKGLSKMKVQHTVPELHDEILKWRACNSILWALWAVITNGSLHKNAKILHELFGQETEEKGPNGEIYRITVEEDATFEAGSEGEEVGDDTDDNFDSLGYALQKMGIVIGDLIQFGLLDKDAIDESRLANVKFMDCKLIKDEE</sequence>
<dbReference type="InterPro" id="IPR007521">
    <property type="entry name" value="Choline_kin_N"/>
</dbReference>
<dbReference type="GO" id="GO:0006646">
    <property type="term" value="P:phosphatidylethanolamine biosynthetic process"/>
    <property type="evidence" value="ECO:0007669"/>
    <property type="project" value="TreeGrafter"/>
</dbReference>
<dbReference type="RefSeq" id="XP_022459042.1">
    <property type="nucleotide sequence ID" value="XM_022603325.1"/>
</dbReference>
<name>W6MKW8_9ASCO</name>
<dbReference type="Pfam" id="PF04428">
    <property type="entry name" value="Choline_kin_N"/>
    <property type="match status" value="1"/>
</dbReference>
<reference evidence="4" key="2">
    <citation type="submission" date="2014-02" db="EMBL/GenBank/DDBJ databases">
        <title>Complete DNA sequence of /Kuraishia capsulata/ illustrates novel genomic features among budding yeasts (/Saccharomycotina/).</title>
        <authorList>
            <person name="Morales L."/>
            <person name="Noel B."/>
            <person name="Porcel B."/>
            <person name="Marcet-Houben M."/>
            <person name="Hullo M-F."/>
            <person name="Sacerdot C."/>
            <person name="Tekaia F."/>
            <person name="Leh-Louis V."/>
            <person name="Despons L."/>
            <person name="Khanna V."/>
            <person name="Aury J-M."/>
            <person name="Barbe V."/>
            <person name="Couloux A."/>
            <person name="Labadie K."/>
            <person name="Pelletier E."/>
            <person name="Souciet J-L."/>
            <person name="Boekhout T."/>
            <person name="Gabaldon T."/>
            <person name="Wincker P."/>
            <person name="Dujon B."/>
        </authorList>
    </citation>
    <scope>NUCLEOTIDE SEQUENCE</scope>
    <source>
        <strain evidence="4">CBS 1993</strain>
    </source>
</reference>
<reference evidence="4" key="1">
    <citation type="submission" date="2013-12" db="EMBL/GenBank/DDBJ databases">
        <authorList>
            <person name="Genoscope - CEA"/>
        </authorList>
    </citation>
    <scope>NUCLEOTIDE SEQUENCE</scope>
    <source>
        <strain evidence="4">CBS 1993</strain>
    </source>
</reference>
<dbReference type="AlphaFoldDB" id="W6MKW8"/>
<dbReference type="Proteomes" id="UP000019384">
    <property type="component" value="Unassembled WGS sequence"/>
</dbReference>
<dbReference type="EMBL" id="HG793127">
    <property type="protein sequence ID" value="CDK27046.1"/>
    <property type="molecule type" value="Genomic_DNA"/>
</dbReference>
<accession>W6MKW8</accession>
<feature type="compositionally biased region" description="Low complexity" evidence="2">
    <location>
        <begin position="74"/>
        <end position="90"/>
    </location>
</feature>
<evidence type="ECO:0000313" key="4">
    <source>
        <dbReference type="EMBL" id="CDK27046.1"/>
    </source>
</evidence>
<feature type="region of interest" description="Disordered" evidence="2">
    <location>
        <begin position="55"/>
        <end position="90"/>
    </location>
</feature>
<proteinExistence type="inferred from homology"/>
<dbReference type="STRING" id="1382522.W6MKW8"/>
<protein>
    <recommendedName>
        <fullName evidence="3">Choline kinase N-terminal domain-containing protein</fullName>
    </recommendedName>
</protein>
<dbReference type="CDD" id="cd05157">
    <property type="entry name" value="ETNK_euk"/>
    <property type="match status" value="1"/>
</dbReference>
<dbReference type="GO" id="GO:0004103">
    <property type="term" value="F:choline kinase activity"/>
    <property type="evidence" value="ECO:0007669"/>
    <property type="project" value="TreeGrafter"/>
</dbReference>
<evidence type="ECO:0000313" key="5">
    <source>
        <dbReference type="Proteomes" id="UP000019384"/>
    </source>
</evidence>
<dbReference type="PANTHER" id="PTHR22603">
    <property type="entry name" value="CHOLINE/ETHANOALAMINE KINASE"/>
    <property type="match status" value="1"/>
</dbReference>
<comment type="similarity">
    <text evidence="1">Belongs to the choline/ethanolamine kinase family.</text>
</comment>
<organism evidence="4 5">
    <name type="scientific">Kuraishia capsulata CBS 1993</name>
    <dbReference type="NCBI Taxonomy" id="1382522"/>
    <lineage>
        <taxon>Eukaryota</taxon>
        <taxon>Fungi</taxon>
        <taxon>Dikarya</taxon>
        <taxon>Ascomycota</taxon>
        <taxon>Saccharomycotina</taxon>
        <taxon>Pichiomycetes</taxon>
        <taxon>Pichiales</taxon>
        <taxon>Pichiaceae</taxon>
        <taxon>Kuraishia</taxon>
    </lineage>
</organism>
<evidence type="ECO:0000256" key="2">
    <source>
        <dbReference type="SAM" id="MobiDB-lite"/>
    </source>
</evidence>
<dbReference type="GO" id="GO:0005737">
    <property type="term" value="C:cytoplasm"/>
    <property type="evidence" value="ECO:0007669"/>
    <property type="project" value="TreeGrafter"/>
</dbReference>
<dbReference type="InterPro" id="IPR011009">
    <property type="entry name" value="Kinase-like_dom_sf"/>
</dbReference>
<dbReference type="HOGENOM" id="CLU_012712_4_2_1"/>
<dbReference type="Gene3D" id="3.30.200.20">
    <property type="entry name" value="Phosphorylase Kinase, domain 1"/>
    <property type="match status" value="1"/>
</dbReference>
<dbReference type="SUPFAM" id="SSF56112">
    <property type="entry name" value="Protein kinase-like (PK-like)"/>
    <property type="match status" value="1"/>
</dbReference>
<dbReference type="OrthoDB" id="10267235at2759"/>
<dbReference type="PANTHER" id="PTHR22603:SF93">
    <property type="entry name" value="RE24176P"/>
    <property type="match status" value="1"/>
</dbReference>
<dbReference type="GO" id="GO:0004305">
    <property type="term" value="F:ethanolamine kinase activity"/>
    <property type="evidence" value="ECO:0007669"/>
    <property type="project" value="TreeGrafter"/>
</dbReference>
<evidence type="ECO:0000259" key="3">
    <source>
        <dbReference type="Pfam" id="PF04428"/>
    </source>
</evidence>
<dbReference type="GeneID" id="34520430"/>
<keyword evidence="5" id="KW-1185">Reference proteome</keyword>
<evidence type="ECO:0000256" key="1">
    <source>
        <dbReference type="ARBA" id="ARBA00038211"/>
    </source>
</evidence>
<dbReference type="Pfam" id="PF01633">
    <property type="entry name" value="Choline_kinase"/>
    <property type="match status" value="1"/>
</dbReference>
<gene>
    <name evidence="4" type="ORF">KUCA_T00003023001</name>
</gene>
<feature type="domain" description="Choline kinase N-terminal" evidence="3">
    <location>
        <begin position="122"/>
        <end position="158"/>
    </location>
</feature>